<evidence type="ECO:0000313" key="2">
    <source>
        <dbReference type="Proteomes" id="UP001279734"/>
    </source>
</evidence>
<sequence length="75" mass="8281">MHRILILGITVSHIRIVFISRMPGFVIRLWFSALTSSFPLPYSGACIEKGNEDNMKLIFSKSQCQRRVAGAGGGV</sequence>
<dbReference type="AlphaFoldDB" id="A0AAD3Y0I6"/>
<name>A0AAD3Y0I6_NEPGR</name>
<keyword evidence="2" id="KW-1185">Reference proteome</keyword>
<dbReference type="EMBL" id="BSYO01000028">
    <property type="protein sequence ID" value="GMH24553.1"/>
    <property type="molecule type" value="Genomic_DNA"/>
</dbReference>
<gene>
    <name evidence="1" type="ORF">Nepgr_026396</name>
</gene>
<organism evidence="1 2">
    <name type="scientific">Nepenthes gracilis</name>
    <name type="common">Slender pitcher plant</name>
    <dbReference type="NCBI Taxonomy" id="150966"/>
    <lineage>
        <taxon>Eukaryota</taxon>
        <taxon>Viridiplantae</taxon>
        <taxon>Streptophyta</taxon>
        <taxon>Embryophyta</taxon>
        <taxon>Tracheophyta</taxon>
        <taxon>Spermatophyta</taxon>
        <taxon>Magnoliopsida</taxon>
        <taxon>eudicotyledons</taxon>
        <taxon>Gunneridae</taxon>
        <taxon>Pentapetalae</taxon>
        <taxon>Caryophyllales</taxon>
        <taxon>Nepenthaceae</taxon>
        <taxon>Nepenthes</taxon>
    </lineage>
</organism>
<protein>
    <submittedName>
        <fullName evidence="1">Uncharacterized protein</fullName>
    </submittedName>
</protein>
<accession>A0AAD3Y0I6</accession>
<proteinExistence type="predicted"/>
<dbReference type="Proteomes" id="UP001279734">
    <property type="component" value="Unassembled WGS sequence"/>
</dbReference>
<evidence type="ECO:0000313" key="1">
    <source>
        <dbReference type="EMBL" id="GMH24553.1"/>
    </source>
</evidence>
<comment type="caution">
    <text evidence="1">The sequence shown here is derived from an EMBL/GenBank/DDBJ whole genome shotgun (WGS) entry which is preliminary data.</text>
</comment>
<reference evidence="1" key="1">
    <citation type="submission" date="2023-05" db="EMBL/GenBank/DDBJ databases">
        <title>Nepenthes gracilis genome sequencing.</title>
        <authorList>
            <person name="Fukushima K."/>
        </authorList>
    </citation>
    <scope>NUCLEOTIDE SEQUENCE</scope>
    <source>
        <strain evidence="1">SING2019-196</strain>
    </source>
</reference>